<gene>
    <name evidence="7" type="ORF">ACFSCZ_12810</name>
</gene>
<dbReference type="Pfam" id="PF07992">
    <property type="entry name" value="Pyr_redox_2"/>
    <property type="match status" value="1"/>
</dbReference>
<dbReference type="InterPro" id="IPR023753">
    <property type="entry name" value="FAD/NAD-binding_dom"/>
</dbReference>
<keyword evidence="8" id="KW-1185">Reference proteome</keyword>
<dbReference type="InterPro" id="IPR016156">
    <property type="entry name" value="FAD/NAD-linked_Rdtase_dimer_sf"/>
</dbReference>
<keyword evidence="2" id="KW-0285">Flavoprotein</keyword>
<accession>A0ABW4KMZ3</accession>
<feature type="domain" description="Reductase C-terminal" evidence="6">
    <location>
        <begin position="320"/>
        <end position="404"/>
    </location>
</feature>
<protein>
    <submittedName>
        <fullName evidence="7">NAD(P)/FAD-dependent oxidoreductase</fullName>
    </submittedName>
</protein>
<dbReference type="RefSeq" id="WP_380774332.1">
    <property type="nucleotide sequence ID" value="NZ_JBHUEO010000037.1"/>
</dbReference>
<comment type="caution">
    <text evidence="7">The sequence shown here is derived from an EMBL/GenBank/DDBJ whole genome shotgun (WGS) entry which is preliminary data.</text>
</comment>
<dbReference type="PRINTS" id="PR00411">
    <property type="entry name" value="PNDRDTASEI"/>
</dbReference>
<reference evidence="8" key="1">
    <citation type="journal article" date="2019" name="Int. J. Syst. Evol. Microbiol.">
        <title>The Global Catalogue of Microorganisms (GCM) 10K type strain sequencing project: providing services to taxonomists for standard genome sequencing and annotation.</title>
        <authorList>
            <consortium name="The Broad Institute Genomics Platform"/>
            <consortium name="The Broad Institute Genome Sequencing Center for Infectious Disease"/>
            <person name="Wu L."/>
            <person name="Ma J."/>
        </authorList>
    </citation>
    <scope>NUCLEOTIDE SEQUENCE [LARGE SCALE GENOMIC DNA]</scope>
    <source>
        <strain evidence="8">CGMCC 1.12295</strain>
    </source>
</reference>
<sequence length="410" mass="45304">MSGKETTVIIGGGIAGVHAAQTLRSEGCRGDIVLFDSDETPPYDRPPLSKEYMLGKVSDSEISIMSREMAEELNIQLKLGVRIDSIHAGQKEVKADDGRTYNWDKLLLATGSKLRKISIPGDHLDQVFYLKKLSDARKMKEKLPGIKSVVLIGAGFIGAELASSFKSLGIHVTMIEKAGLPMARILGREIGRYFLQMHEANGVNVITGDSVAAIIGKDTVEKVVTVHGQEIDCQAVVIGIGVEPNTEISHPELKVDRGYVVNEYGETSIPGIFAAGDCTVWPYKGNNIHVEHWDHAVYHAQAAAKNMIAEKTVPYHRVPYFWSDQYGQRFQYAGHTKEWENTVLRGDMEEGKFTYFYLDKRNIVTAALMVNTPRDVLPVRKLIDREEAVDPALLADSSIAIKKAKVKSPV</sequence>
<keyword evidence="3" id="KW-0274">FAD</keyword>
<name>A0ABW4KMZ3_9BACI</name>
<proteinExistence type="predicted"/>
<evidence type="ECO:0000256" key="4">
    <source>
        <dbReference type="ARBA" id="ARBA00023002"/>
    </source>
</evidence>
<feature type="domain" description="FAD/NAD(P)-binding" evidence="5">
    <location>
        <begin position="7"/>
        <end position="299"/>
    </location>
</feature>
<evidence type="ECO:0000256" key="1">
    <source>
        <dbReference type="ARBA" id="ARBA00001974"/>
    </source>
</evidence>
<evidence type="ECO:0000259" key="6">
    <source>
        <dbReference type="Pfam" id="PF14759"/>
    </source>
</evidence>
<dbReference type="PANTHER" id="PTHR43557:SF2">
    <property type="entry name" value="RIESKE DOMAIN-CONTAINING PROTEIN-RELATED"/>
    <property type="match status" value="1"/>
</dbReference>
<evidence type="ECO:0000256" key="2">
    <source>
        <dbReference type="ARBA" id="ARBA00022630"/>
    </source>
</evidence>
<evidence type="ECO:0000313" key="8">
    <source>
        <dbReference type="Proteomes" id="UP001597301"/>
    </source>
</evidence>
<evidence type="ECO:0000259" key="5">
    <source>
        <dbReference type="Pfam" id="PF07992"/>
    </source>
</evidence>
<dbReference type="InterPro" id="IPR036188">
    <property type="entry name" value="FAD/NAD-bd_sf"/>
</dbReference>
<keyword evidence="4" id="KW-0560">Oxidoreductase</keyword>
<dbReference type="Pfam" id="PF14759">
    <property type="entry name" value="Reductase_C"/>
    <property type="match status" value="1"/>
</dbReference>
<dbReference type="EMBL" id="JBHUEO010000037">
    <property type="protein sequence ID" value="MFD1707605.1"/>
    <property type="molecule type" value="Genomic_DNA"/>
</dbReference>
<comment type="cofactor">
    <cofactor evidence="1">
        <name>FAD</name>
        <dbReference type="ChEBI" id="CHEBI:57692"/>
    </cofactor>
</comment>
<evidence type="ECO:0000313" key="7">
    <source>
        <dbReference type="EMBL" id="MFD1707605.1"/>
    </source>
</evidence>
<dbReference type="Gene3D" id="3.50.50.60">
    <property type="entry name" value="FAD/NAD(P)-binding domain"/>
    <property type="match status" value="2"/>
</dbReference>
<dbReference type="PRINTS" id="PR00368">
    <property type="entry name" value="FADPNR"/>
</dbReference>
<evidence type="ECO:0000256" key="3">
    <source>
        <dbReference type="ARBA" id="ARBA00022827"/>
    </source>
</evidence>
<dbReference type="SUPFAM" id="SSF55424">
    <property type="entry name" value="FAD/NAD-linked reductases, dimerisation (C-terminal) domain"/>
    <property type="match status" value="1"/>
</dbReference>
<organism evidence="7 8">
    <name type="scientific">Siminovitchia sediminis</name>
    <dbReference type="NCBI Taxonomy" id="1274353"/>
    <lineage>
        <taxon>Bacteria</taxon>
        <taxon>Bacillati</taxon>
        <taxon>Bacillota</taxon>
        <taxon>Bacilli</taxon>
        <taxon>Bacillales</taxon>
        <taxon>Bacillaceae</taxon>
        <taxon>Siminovitchia</taxon>
    </lineage>
</organism>
<dbReference type="SUPFAM" id="SSF51905">
    <property type="entry name" value="FAD/NAD(P)-binding domain"/>
    <property type="match status" value="2"/>
</dbReference>
<dbReference type="Proteomes" id="UP001597301">
    <property type="component" value="Unassembled WGS sequence"/>
</dbReference>
<dbReference type="InterPro" id="IPR028202">
    <property type="entry name" value="Reductase_C"/>
</dbReference>
<dbReference type="Gene3D" id="3.30.390.30">
    <property type="match status" value="1"/>
</dbReference>
<dbReference type="PANTHER" id="PTHR43557">
    <property type="entry name" value="APOPTOSIS-INDUCING FACTOR 1"/>
    <property type="match status" value="1"/>
</dbReference>
<dbReference type="InterPro" id="IPR050446">
    <property type="entry name" value="FAD-oxidoreductase/Apoptosis"/>
</dbReference>